<protein>
    <submittedName>
        <fullName evidence="1">Uncharacterized protein</fullName>
    </submittedName>
</protein>
<gene>
    <name evidence="1" type="ORF">MLAC_23040</name>
</gene>
<reference evidence="1 2" key="1">
    <citation type="journal article" date="2019" name="Emerg. Microbes Infect.">
        <title>Comprehensive subspecies identification of 175 nontuberculous mycobacteria species based on 7547 genomic profiles.</title>
        <authorList>
            <person name="Matsumoto Y."/>
            <person name="Kinjo T."/>
            <person name="Motooka D."/>
            <person name="Nabeya D."/>
            <person name="Jung N."/>
            <person name="Uechi K."/>
            <person name="Horii T."/>
            <person name="Iida T."/>
            <person name="Fujita J."/>
            <person name="Nakamura S."/>
        </authorList>
    </citation>
    <scope>NUCLEOTIDE SEQUENCE [LARGE SCALE GENOMIC DNA]</scope>
    <source>
        <strain evidence="1 2">JCM 15657</strain>
    </source>
</reference>
<name>A0A1X1XV45_9MYCO</name>
<sequence>MTATYLRWAAEAAAKRLVDGYRRTGADVPFGDPLPSHGTAMEGWSWRLTDSASGRVVVASCCVNQNRDGNWATVAVAVQPGGIVRSATLDGADADLSRFAVHAGTDPAERLAADIERLRIDLDDIHLKLRFADSFEWPMALGGSGILSSIPFLNRYWHPYLLGGNASGTVKFGDDTWSFDGARLYAERNWGTGFPQRWWWGQAHDFAGADVSVAFSGGLLELGPIRRDVTAVVVRLGERVIRMTPPALARSHVSDGRWTVRARTPRHQIDLDGDGTGLNPHVLAVPLPTERRIVGTGFERLAGRLHCTVRRFGRVVFDGTSELAGLEAGGRP</sequence>
<dbReference type="InterPro" id="IPR025893">
    <property type="entry name" value="Tocopherol_cyclase"/>
</dbReference>
<proteinExistence type="predicted"/>
<evidence type="ECO:0000313" key="1">
    <source>
        <dbReference type="EMBL" id="BBX97010.1"/>
    </source>
</evidence>
<dbReference type="PANTHER" id="PTHR35309:SF4">
    <property type="entry name" value="TOCOPHEROL CYCLASE"/>
    <property type="match status" value="1"/>
</dbReference>
<organism evidence="1 2">
    <name type="scientific">Mycobacterium lacus</name>
    <dbReference type="NCBI Taxonomy" id="169765"/>
    <lineage>
        <taxon>Bacteria</taxon>
        <taxon>Bacillati</taxon>
        <taxon>Actinomycetota</taxon>
        <taxon>Actinomycetes</taxon>
        <taxon>Mycobacteriales</taxon>
        <taxon>Mycobacteriaceae</taxon>
        <taxon>Mycobacterium</taxon>
    </lineage>
</organism>
<dbReference type="KEGG" id="mlj:MLAC_23040"/>
<dbReference type="SUPFAM" id="SSF159245">
    <property type="entry name" value="AttH-like"/>
    <property type="match status" value="1"/>
</dbReference>
<dbReference type="EMBL" id="AP022581">
    <property type="protein sequence ID" value="BBX97010.1"/>
    <property type="molecule type" value="Genomic_DNA"/>
</dbReference>
<dbReference type="OrthoDB" id="9772627at2"/>
<dbReference type="Proteomes" id="UP000466396">
    <property type="component" value="Chromosome"/>
</dbReference>
<keyword evidence="2" id="KW-1185">Reference proteome</keyword>
<dbReference type="STRING" id="169765.AWC15_06490"/>
<dbReference type="GO" id="GO:0009976">
    <property type="term" value="F:tocopherol cyclase activity"/>
    <property type="evidence" value="ECO:0007669"/>
    <property type="project" value="InterPro"/>
</dbReference>
<dbReference type="PANTHER" id="PTHR35309">
    <property type="match status" value="1"/>
</dbReference>
<dbReference type="Pfam" id="PF14249">
    <property type="entry name" value="Tocopherol_cycl"/>
    <property type="match status" value="1"/>
</dbReference>
<accession>A0A1X1XV45</accession>
<dbReference type="AlphaFoldDB" id="A0A1X1XV45"/>
<dbReference type="RefSeq" id="WP_085162270.1">
    <property type="nucleotide sequence ID" value="NZ_AP022581.1"/>
</dbReference>
<evidence type="ECO:0000313" key="2">
    <source>
        <dbReference type="Proteomes" id="UP000466396"/>
    </source>
</evidence>